<evidence type="ECO:0000256" key="9">
    <source>
        <dbReference type="ARBA" id="ARBA00023204"/>
    </source>
</evidence>
<dbReference type="NCBIfam" id="TIGR01450">
    <property type="entry name" value="recC"/>
    <property type="match status" value="1"/>
</dbReference>
<dbReference type="GO" id="GO:0005524">
    <property type="term" value="F:ATP binding"/>
    <property type="evidence" value="ECO:0007669"/>
    <property type="project" value="UniProtKB-KW"/>
</dbReference>
<feature type="domain" description="RecC C-terminal" evidence="10">
    <location>
        <begin position="779"/>
        <end position="998"/>
    </location>
</feature>
<dbReference type="GO" id="GO:0009338">
    <property type="term" value="C:exodeoxyribonuclease V complex"/>
    <property type="evidence" value="ECO:0007669"/>
    <property type="project" value="InterPro"/>
</dbReference>
<evidence type="ECO:0000313" key="11">
    <source>
        <dbReference type="EMBL" id="SUZ75330.1"/>
    </source>
</evidence>
<dbReference type="PANTHER" id="PTHR30591:SF1">
    <property type="entry name" value="RECBCD ENZYME SUBUNIT RECC"/>
    <property type="match status" value="1"/>
</dbReference>
<dbReference type="PIRSF" id="PIRSF000980">
    <property type="entry name" value="RecC"/>
    <property type="match status" value="1"/>
</dbReference>
<dbReference type="GO" id="GO:0008854">
    <property type="term" value="F:exodeoxyribonuclease V activity"/>
    <property type="evidence" value="ECO:0007669"/>
    <property type="project" value="InterPro"/>
</dbReference>
<dbReference type="InterPro" id="IPR041500">
    <property type="entry name" value="RecC_C"/>
</dbReference>
<evidence type="ECO:0000256" key="2">
    <source>
        <dbReference type="ARBA" id="ARBA00022741"/>
    </source>
</evidence>
<keyword evidence="7" id="KW-0067">ATP-binding</keyword>
<name>A0A381Q8H1_9ZZZZ</name>
<evidence type="ECO:0000256" key="8">
    <source>
        <dbReference type="ARBA" id="ARBA00023125"/>
    </source>
</evidence>
<dbReference type="SUPFAM" id="SSF52980">
    <property type="entry name" value="Restriction endonuclease-like"/>
    <property type="match status" value="1"/>
</dbReference>
<dbReference type="PANTHER" id="PTHR30591">
    <property type="entry name" value="RECBCD ENZYME SUBUNIT RECC"/>
    <property type="match status" value="1"/>
</dbReference>
<dbReference type="InterPro" id="IPR027417">
    <property type="entry name" value="P-loop_NTPase"/>
</dbReference>
<evidence type="ECO:0000256" key="7">
    <source>
        <dbReference type="ARBA" id="ARBA00022840"/>
    </source>
</evidence>
<proteinExistence type="inferred from homology"/>
<dbReference type="EMBL" id="UINC01001241">
    <property type="protein sequence ID" value="SUZ75330.1"/>
    <property type="molecule type" value="Genomic_DNA"/>
</dbReference>
<dbReference type="AlphaFoldDB" id="A0A381Q8H1"/>
<evidence type="ECO:0000256" key="6">
    <source>
        <dbReference type="ARBA" id="ARBA00022839"/>
    </source>
</evidence>
<evidence type="ECO:0000256" key="4">
    <source>
        <dbReference type="ARBA" id="ARBA00022801"/>
    </source>
</evidence>
<protein>
    <recommendedName>
        <fullName evidence="10">RecC C-terminal domain-containing protein</fullName>
    </recommendedName>
</protein>
<dbReference type="InterPro" id="IPR006697">
    <property type="entry name" value="RecC"/>
</dbReference>
<dbReference type="Gene3D" id="1.10.10.990">
    <property type="match status" value="1"/>
</dbReference>
<dbReference type="Gene3D" id="3.40.50.10930">
    <property type="match status" value="1"/>
</dbReference>
<evidence type="ECO:0000256" key="5">
    <source>
        <dbReference type="ARBA" id="ARBA00022806"/>
    </source>
</evidence>
<keyword evidence="1" id="KW-0540">Nuclease</keyword>
<evidence type="ECO:0000256" key="1">
    <source>
        <dbReference type="ARBA" id="ARBA00022722"/>
    </source>
</evidence>
<keyword evidence="4" id="KW-0378">Hydrolase</keyword>
<dbReference type="GO" id="GO:0004386">
    <property type="term" value="F:helicase activity"/>
    <property type="evidence" value="ECO:0007669"/>
    <property type="project" value="UniProtKB-KW"/>
</dbReference>
<dbReference type="Gene3D" id="1.10.10.160">
    <property type="match status" value="1"/>
</dbReference>
<keyword evidence="6" id="KW-0269">Exonuclease</keyword>
<evidence type="ECO:0000259" key="10">
    <source>
        <dbReference type="Pfam" id="PF17946"/>
    </source>
</evidence>
<dbReference type="Pfam" id="PF04257">
    <property type="entry name" value="Exonuc_V_gamma"/>
    <property type="match status" value="1"/>
</dbReference>
<dbReference type="SUPFAM" id="SSF52540">
    <property type="entry name" value="P-loop containing nucleoside triphosphate hydrolases"/>
    <property type="match status" value="2"/>
</dbReference>
<sequence length="1060" mass="119150">MLHVCYGNQLEVLADQLAEHLDNHAVDPLEPELIAVQGHAVSRWLALRLATDRGISANNKMLFPAELLWLLFRRVLPEDVPPFNGFSAQTLAWRVLALLQSEQFVSRHAALAHYLETASPVGQWQLAERLGRQFEQYLIYRPDWIQQWESEGDTHWQAALWRRLLTTGDDRHWLNLRTRLVKMMAQEPAAAERLPRRISLFGLPRLSEVYLGILQTVAVYCDVRIYALNYSSVFWADIVSDKERTRQVLSNQSGLVDYMETGNSLLASLGRQGRAYFGQLLELDALDEEVFHPPASNTLLGQIQSDIFYLREGGDQGVQREVEPSDSSIQIHVCHSPMREVEVLHDRLLDQFDRQPDLDPAEVLVLVPDIETYAAYIEAVFGTLTDDRRIPFRIADCGQSQRTSLIETFFALLDMPFGRYDATAVSAPLAEPAIQKQFDLSGTDVDQILYWVRESGIRWGIDAADMTRLELPVGEENTWRRGSDRLVLSHALPPGDVFDQLAPCGPSDTTDAQVVGRFRSYLELVFTLRNELSGERTVIDWNVKANSLLDRFFALDASNESELRTLRDSLTGVAYSAEAAGYNGTVTLEVYRHDLAQRLAVPSRGLFGTGAVTFAALAAGRCLPAKLVCLLGMNDSVYPRADSRHGFDLIAQYPRVSDRRQREEDRQVFLDAVLCARQQLYISYTGRDIRDDRSKPPSTLISELFDYIDRTSRPQANMSKTSSAMTTQHPMQAFSEQYFQDNATQLFSYARELVRSGDVVVPGPGALVDVPLTRTETESEITLENLVQFFTHPVRVLLRDVLDIRLESADVLLQTREPVELDYYTRMTVREVMLAEKQRGAAFEAVVDQLRAGGKVPMGAVGFRALEFEWHKIAPLYDRLLSAGFSAEGEVIELVLDVAGTRLTGSVSPLTTNGLVHCSVMDLTARDRIRLWVSHLALCASDTSYTRSSQVFGPDQAESFDVIGEPHTLLADLIAVYQEGLTRPLPFFPRSAWEYVSTTGDPAKAAARTWAGNDYAWGESEDAYNQLAFRDSGIEILEGEFEQLASRILGPLQANRVVIR</sequence>
<dbReference type="Gene3D" id="3.40.50.300">
    <property type="entry name" value="P-loop containing nucleotide triphosphate hydrolases"/>
    <property type="match status" value="2"/>
</dbReference>
<keyword evidence="9" id="KW-0234">DNA repair</keyword>
<dbReference type="GO" id="GO:0006310">
    <property type="term" value="P:DNA recombination"/>
    <property type="evidence" value="ECO:0007669"/>
    <property type="project" value="TreeGrafter"/>
</dbReference>
<accession>A0A381Q8H1</accession>
<keyword evidence="5" id="KW-0347">Helicase</keyword>
<dbReference type="InterPro" id="IPR011335">
    <property type="entry name" value="Restrct_endonuc-II-like"/>
</dbReference>
<organism evidence="11">
    <name type="scientific">marine metagenome</name>
    <dbReference type="NCBI Taxonomy" id="408172"/>
    <lineage>
        <taxon>unclassified sequences</taxon>
        <taxon>metagenomes</taxon>
        <taxon>ecological metagenomes</taxon>
    </lineage>
</organism>
<evidence type="ECO:0000256" key="3">
    <source>
        <dbReference type="ARBA" id="ARBA00022763"/>
    </source>
</evidence>
<gene>
    <name evidence="11" type="ORF">METZ01_LOCUS28184</name>
</gene>
<dbReference type="Pfam" id="PF17946">
    <property type="entry name" value="RecC_C"/>
    <property type="match status" value="1"/>
</dbReference>
<keyword evidence="8" id="KW-0238">DNA-binding</keyword>
<dbReference type="GO" id="GO:0006281">
    <property type="term" value="P:DNA repair"/>
    <property type="evidence" value="ECO:0007669"/>
    <property type="project" value="UniProtKB-KW"/>
</dbReference>
<reference evidence="11" key="1">
    <citation type="submission" date="2018-05" db="EMBL/GenBank/DDBJ databases">
        <authorList>
            <person name="Lanie J.A."/>
            <person name="Ng W.-L."/>
            <person name="Kazmierczak K.M."/>
            <person name="Andrzejewski T.M."/>
            <person name="Davidsen T.M."/>
            <person name="Wayne K.J."/>
            <person name="Tettelin H."/>
            <person name="Glass J.I."/>
            <person name="Rusch D."/>
            <person name="Podicherti R."/>
            <person name="Tsui H.-C.T."/>
            <person name="Winkler M.E."/>
        </authorList>
    </citation>
    <scope>NUCLEOTIDE SEQUENCE</scope>
</reference>
<dbReference type="GO" id="GO:0003677">
    <property type="term" value="F:DNA binding"/>
    <property type="evidence" value="ECO:0007669"/>
    <property type="project" value="UniProtKB-KW"/>
</dbReference>
<keyword evidence="3" id="KW-0227">DNA damage</keyword>
<dbReference type="HAMAP" id="MF_01486">
    <property type="entry name" value="RecC"/>
    <property type="match status" value="1"/>
</dbReference>
<dbReference type="InterPro" id="IPR013986">
    <property type="entry name" value="DExx_box_DNA_helicase_dom_sf"/>
</dbReference>
<keyword evidence="2" id="KW-0547">Nucleotide-binding</keyword>